<dbReference type="EMBL" id="PQNK01000004">
    <property type="protein sequence ID" value="RRO87291.1"/>
    <property type="molecule type" value="Genomic_DNA"/>
</dbReference>
<dbReference type="Pfam" id="PF00005">
    <property type="entry name" value="ABC_tran"/>
    <property type="match status" value="2"/>
</dbReference>
<feature type="region of interest" description="Disordered" evidence="4">
    <location>
        <begin position="502"/>
        <end position="563"/>
    </location>
</feature>
<feature type="compositionally biased region" description="Gly residues" evidence="4">
    <location>
        <begin position="530"/>
        <end position="557"/>
    </location>
</feature>
<dbReference type="PANTHER" id="PTHR42855:SF1">
    <property type="entry name" value="ABC TRANSPORTER DOMAIN-CONTAINING PROTEIN"/>
    <property type="match status" value="1"/>
</dbReference>
<dbReference type="Gene3D" id="3.40.50.300">
    <property type="entry name" value="P-loop containing nucleotide triphosphate hydrolases"/>
    <property type="match status" value="2"/>
</dbReference>
<dbReference type="CDD" id="cd03221">
    <property type="entry name" value="ABCF_EF-3"/>
    <property type="match status" value="2"/>
</dbReference>
<sequence>MVNLLNLENVSKSHGLKTLLDGVSLGVGSGDRIGVVGLNGGGKSTLLSILSGADTPDSGRVSHNNELRMATVAQDSEMTGSTVGGVILTPLGLETYEWASNPRTRSVLHGLGIDDLGLETPVTDLSGGERRRVGLATALVRDVDLLILDEPTNHLDVEGVQWLADHLLARRCALVVVTHDRWFLDTVATTTWEVHDGAVDVYDGGYNDWTFARAERSRQADAVEQRRRNLARKELAWLRRGAPARTSKPRYRIEAAEAVISDVPPVRDSVELMRFSARRQGKKVVDLEDATISAPDGRELVHDLTWRLGPGERIGLVGVNGSGKTTLLRTLAGEHPLDGGRRIEGRTVRLGWLRQELDDLDPDRRLIDAVEDVAGRVTLGDRDLTASQLAERLGFSPKRQRTRVGDLSGGERRRLQLTRVLMAEPNLLLLDEPTNDLDIDTLQELEDLLDGWPGTLVVISHDRYLIERVCDSTWALFGDGRVTNLPGGITQYLDRRRAVAEAEGRGGTGGGNTMAIGNDDPTGAERPAAGGAGAGSGGGAAGDGGGAGSGSGSGSGGLSAREDRELQKELNAVERRMTKTAAAVDTVTAEMAEVAQAAEGVDTARLAELDARLKDLRAEHDELETRWLEIAERKESARG</sequence>
<dbReference type="InterPro" id="IPR017871">
    <property type="entry name" value="ABC_transporter-like_CS"/>
</dbReference>
<dbReference type="PROSITE" id="PS00211">
    <property type="entry name" value="ABC_TRANSPORTER_1"/>
    <property type="match status" value="1"/>
</dbReference>
<proteinExistence type="predicted"/>
<dbReference type="SUPFAM" id="SSF52540">
    <property type="entry name" value="P-loop containing nucleoside triphosphate hydrolases"/>
    <property type="match status" value="2"/>
</dbReference>
<evidence type="ECO:0000313" key="7">
    <source>
        <dbReference type="Proteomes" id="UP000276526"/>
    </source>
</evidence>
<keyword evidence="3" id="KW-0175">Coiled coil</keyword>
<dbReference type="PANTHER" id="PTHR42855">
    <property type="entry name" value="ABC TRANSPORTER ATP-BINDING SUBUNIT"/>
    <property type="match status" value="1"/>
</dbReference>
<dbReference type="Gene3D" id="1.10.287.380">
    <property type="entry name" value="Valyl-tRNA synthetase, C-terminal domain"/>
    <property type="match status" value="1"/>
</dbReference>
<feature type="domain" description="ABC transporter" evidence="5">
    <location>
        <begin position="285"/>
        <end position="505"/>
    </location>
</feature>
<dbReference type="InterPro" id="IPR003593">
    <property type="entry name" value="AAA+_ATPase"/>
</dbReference>
<dbReference type="PROSITE" id="PS50893">
    <property type="entry name" value="ABC_TRANSPORTER_2"/>
    <property type="match status" value="2"/>
</dbReference>
<evidence type="ECO:0000313" key="6">
    <source>
        <dbReference type="EMBL" id="RRO87291.1"/>
    </source>
</evidence>
<evidence type="ECO:0000259" key="5">
    <source>
        <dbReference type="PROSITE" id="PS50893"/>
    </source>
</evidence>
<dbReference type="GO" id="GO:0016887">
    <property type="term" value="F:ATP hydrolysis activity"/>
    <property type="evidence" value="ECO:0007669"/>
    <property type="project" value="InterPro"/>
</dbReference>
<comment type="caution">
    <text evidence="6">The sequence shown here is derived from an EMBL/GenBank/DDBJ whole genome shotgun (WGS) entry which is preliminary data.</text>
</comment>
<evidence type="ECO:0000256" key="4">
    <source>
        <dbReference type="SAM" id="MobiDB-lite"/>
    </source>
</evidence>
<accession>A0A3R8VUT9</accession>
<feature type="domain" description="ABC transporter" evidence="5">
    <location>
        <begin position="5"/>
        <end position="221"/>
    </location>
</feature>
<dbReference type="AlphaFoldDB" id="A0A3R8VUT9"/>
<gene>
    <name evidence="6" type="ORF">CXF48_03795</name>
</gene>
<dbReference type="InterPro" id="IPR051309">
    <property type="entry name" value="ABCF_ATPase"/>
</dbReference>
<reference evidence="6 7" key="1">
    <citation type="submission" date="2018-01" db="EMBL/GenBank/DDBJ databases">
        <title>Twenty Corynebacterium bovis Genomes.</title>
        <authorList>
            <person name="Gulvik C.A."/>
        </authorList>
    </citation>
    <scope>NUCLEOTIDE SEQUENCE [LARGE SCALE GENOMIC DNA]</scope>
    <source>
        <strain evidence="6 7">F6900</strain>
    </source>
</reference>
<evidence type="ECO:0000256" key="2">
    <source>
        <dbReference type="ARBA" id="ARBA00022840"/>
    </source>
</evidence>
<dbReference type="Proteomes" id="UP000276526">
    <property type="component" value="Unassembled WGS sequence"/>
</dbReference>
<dbReference type="InterPro" id="IPR003439">
    <property type="entry name" value="ABC_transporter-like_ATP-bd"/>
</dbReference>
<organism evidence="6 7">
    <name type="scientific">Corynebacterium bovis</name>
    <dbReference type="NCBI Taxonomy" id="36808"/>
    <lineage>
        <taxon>Bacteria</taxon>
        <taxon>Bacillati</taxon>
        <taxon>Actinomycetota</taxon>
        <taxon>Actinomycetes</taxon>
        <taxon>Mycobacteriales</taxon>
        <taxon>Corynebacteriaceae</taxon>
        <taxon>Corynebacterium</taxon>
    </lineage>
</organism>
<keyword evidence="2" id="KW-0067">ATP-binding</keyword>
<feature type="coiled-coil region" evidence="3">
    <location>
        <begin position="606"/>
        <end position="633"/>
    </location>
</feature>
<dbReference type="GO" id="GO:0005524">
    <property type="term" value="F:ATP binding"/>
    <property type="evidence" value="ECO:0007669"/>
    <property type="project" value="UniProtKB-KW"/>
</dbReference>
<dbReference type="SMART" id="SM00382">
    <property type="entry name" value="AAA"/>
    <property type="match status" value="2"/>
</dbReference>
<name>A0A3R8VUT9_9CORY</name>
<evidence type="ECO:0000256" key="3">
    <source>
        <dbReference type="SAM" id="Coils"/>
    </source>
</evidence>
<dbReference type="RefSeq" id="WP_125207045.1">
    <property type="nucleotide sequence ID" value="NZ_JAPJOD010000114.1"/>
</dbReference>
<evidence type="ECO:0000256" key="1">
    <source>
        <dbReference type="ARBA" id="ARBA00022741"/>
    </source>
</evidence>
<protein>
    <submittedName>
        <fullName evidence="6">Glycerophosphodiester phosphodiesterase</fullName>
    </submittedName>
</protein>
<dbReference type="InterPro" id="IPR037118">
    <property type="entry name" value="Val-tRNA_synth_C_sf"/>
</dbReference>
<dbReference type="InterPro" id="IPR027417">
    <property type="entry name" value="P-loop_NTPase"/>
</dbReference>
<keyword evidence="1" id="KW-0547">Nucleotide-binding</keyword>